<dbReference type="Pfam" id="PF25597">
    <property type="entry name" value="SH3_retrovirus"/>
    <property type="match status" value="2"/>
</dbReference>
<dbReference type="InterPro" id="IPR043128">
    <property type="entry name" value="Rev_trsase/Diguanyl_cyclase"/>
</dbReference>
<dbReference type="Gene3D" id="3.30.420.10">
    <property type="entry name" value="Ribonuclease H-like superfamily/Ribonuclease H"/>
    <property type="match status" value="3"/>
</dbReference>
<dbReference type="GO" id="GO:0008270">
    <property type="term" value="F:zinc ion binding"/>
    <property type="evidence" value="ECO:0007669"/>
    <property type="project" value="UniProtKB-KW"/>
</dbReference>
<evidence type="ECO:0000256" key="1">
    <source>
        <dbReference type="ARBA" id="ARBA00022723"/>
    </source>
</evidence>
<proteinExistence type="predicted"/>
<sequence>MSEASYSSSSSAGSSHLSLLDGGERCSSSGHRRTMVRTVREVGSAQFPQLTRTNYTNWVVMMNVMLKARGLWSVIKHSTDDKQEDQMALEALLRGVPAEYQSTLGRKKTAKLAWESLEKMRLGDDRVKKVRVQQLRREYALKFREGEKVEDFALRLQALVSELGALGKKMDDEEVVGKYLWAAPKRLKPVVVSMETLLDLSELTIEDVTGRLRAYEDRLSRRWKATSSYSGRRRRRSGSAKRREDGGSRAKDKCRRCGRLGHWAWDCRAPRCGEHSEQANLTQEGEEEPALLLARMEGKAEEDEPVLLMAQACTLASKEEELEEPRAQVLLGAEGEQKVEAERWYLDTGASNHMTGRYFLLLVDDHSRYMWLRLLTTKDQAAEVIKEIKARAEAETEKKLRLLRTDRGDKFTSMEFGQYCAEVGVGRHLSAPYSPQQNGVVERKNQTGEAVTTSVYILNRASTKALDGQTPFEAWHGRKPDVSHLHTFGCVGYVKVTKLGLSKLEDRSKPMVLLGYEAGSKAYRMYDPVERRVVISRDVVFNESASWDWTKSGAGEDAQQHQAAVSSTFVIDEEVEELGHGGQGGICVQGGADGAPAVDGVGEGDDDASAAASNPEQGAGEATPPLPKGQSSPATSAAAPMRQLTPPPDVEEYLDADYDGEPVHYRLMNDVVGPATPPGLAAWELDEAEELLFGSAEEPPSYAEAEKDAHWRQAMEEEMNAIEENGTWELVEPPPSCRPISLKWVYKVKRDERGEVVRHKARLVVRGFVQREGVDFNEVFAPVARMESVRLLLALAATRGWNVHHMDVKSAFLNGDLKEEVYIKQPPGYVVNGQEHRVLRLCKALYGLRQAPSAWNQKLDTVLKEMEFKRCESEHALYTRRAEHGQLVVGVYVDDLVITSASKKEIEAFKAQMKKTFRMSDLGLLTYYLGIEVEQRKDGITLCQSSYARKLLERSGMGECRPNKTPMEEKLKLSKDSKAGKVDETSYRSIVGGLRYLVHMRPDLAFAVGYVSRFMAEPRKDHQTVVQHILRYVTGTINYGLIYPRRSGEKADLIGYSDSDMGGDIDGRRSTSGMLFFLGGCAISWQSMKQRIVELSTCEAAAAACCQAVWLRRLLREVTGEEPRAPVLRVDNNSAIELAKNPVLHDRSKHIDIRFHYIRECVAEGQVILGHVDTAQQPVDLLTKPLGQRRLAQLMVKIGWHHRLGHLCGSHLSTLVRRGLLGSVSSDVSLDQCQGCKLGKQLQLPYHSSESVSQRPFDLVHSDVWGPAPFVSKGGHRYYAIFIDDFSRFTWVYFMTHRSYKTFASMIRTQFDTRIRAFRADSTGEYLSGNGVAERKHRHLLETALALMIASSIPSHFWAEVVSTAMYLINIQPSSALHGSIPYEQLCGKTPDYSNLRLFCCLCYVLLAPRERTKLTAQSFACVFLSYSAEHKGYRCWDHVGCRMRISRDVTFDESRPFYPSPSSDASRASVVEPLSFLTFPNTSISTVEKSVSSSVTPSSVPPASPEPCLFDISSQAPAGTIYDSKPPMIHTYSRLRRVADPSPPVVSTLDASSPVEPSSIEVSFAQPSSRYDLRDRGSLQPHPRYAHAYPHAGFVVSEPTTYRDAICHMEWQHAMAEEIATLERTGT</sequence>
<evidence type="ECO:0000313" key="7">
    <source>
        <dbReference type="EMBL" id="WVZ87308.1"/>
    </source>
</evidence>
<dbReference type="PANTHER" id="PTHR42648:SF26">
    <property type="entry name" value="INTEGRASE CATALYTIC DOMAIN-CONTAINING PROTEIN"/>
    <property type="match status" value="1"/>
</dbReference>
<dbReference type="InterPro" id="IPR036397">
    <property type="entry name" value="RNaseH_sf"/>
</dbReference>
<dbReference type="PANTHER" id="PTHR42648">
    <property type="entry name" value="TRANSPOSASE, PUTATIVE-RELATED"/>
    <property type="match status" value="1"/>
</dbReference>
<dbReference type="GO" id="GO:0016787">
    <property type="term" value="F:hydrolase activity"/>
    <property type="evidence" value="ECO:0007669"/>
    <property type="project" value="UniProtKB-KW"/>
</dbReference>
<feature type="domain" description="CCHC-type" evidence="5">
    <location>
        <begin position="253"/>
        <end position="268"/>
    </location>
</feature>
<dbReference type="CDD" id="cd09272">
    <property type="entry name" value="RNase_HI_RT_Ty1"/>
    <property type="match status" value="1"/>
</dbReference>
<dbReference type="PROSITE" id="PS50994">
    <property type="entry name" value="INTEGRASE"/>
    <property type="match status" value="1"/>
</dbReference>
<evidence type="ECO:0000259" key="6">
    <source>
        <dbReference type="PROSITE" id="PS50994"/>
    </source>
</evidence>
<dbReference type="SUPFAM" id="SSF56672">
    <property type="entry name" value="DNA/RNA polymerases"/>
    <property type="match status" value="1"/>
</dbReference>
<dbReference type="Pfam" id="PF14223">
    <property type="entry name" value="Retrotran_gag_2"/>
    <property type="match status" value="1"/>
</dbReference>
<dbReference type="PROSITE" id="PS50158">
    <property type="entry name" value="ZF_CCHC"/>
    <property type="match status" value="1"/>
</dbReference>
<keyword evidence="3" id="KW-0863">Zinc-finger</keyword>
<keyword evidence="3" id="KW-0862">Zinc</keyword>
<dbReference type="GO" id="GO:0003676">
    <property type="term" value="F:nucleic acid binding"/>
    <property type="evidence" value="ECO:0007669"/>
    <property type="project" value="InterPro"/>
</dbReference>
<keyword evidence="8" id="KW-1185">Reference proteome</keyword>
<dbReference type="SUPFAM" id="SSF53098">
    <property type="entry name" value="Ribonuclease H-like"/>
    <property type="match status" value="2"/>
</dbReference>
<feature type="region of interest" description="Disordered" evidence="4">
    <location>
        <begin position="580"/>
        <end position="655"/>
    </location>
</feature>
<accession>A0AAQ3U9T6</accession>
<evidence type="ECO:0000256" key="4">
    <source>
        <dbReference type="SAM" id="MobiDB-lite"/>
    </source>
</evidence>
<reference evidence="7 8" key="1">
    <citation type="submission" date="2024-02" db="EMBL/GenBank/DDBJ databases">
        <title>High-quality chromosome-scale genome assembly of Pensacola bahiagrass (Paspalum notatum Flugge var. saurae).</title>
        <authorList>
            <person name="Vega J.M."/>
            <person name="Podio M."/>
            <person name="Orjuela J."/>
            <person name="Siena L.A."/>
            <person name="Pessino S.C."/>
            <person name="Combes M.C."/>
            <person name="Mariac C."/>
            <person name="Albertini E."/>
            <person name="Pupilli F."/>
            <person name="Ortiz J.P.A."/>
            <person name="Leblanc O."/>
        </authorList>
    </citation>
    <scope>NUCLEOTIDE SEQUENCE [LARGE SCALE GENOMIC DNA]</scope>
    <source>
        <strain evidence="7">R1</strain>
        <tissue evidence="7">Leaf</tissue>
    </source>
</reference>
<dbReference type="Pfam" id="PF13976">
    <property type="entry name" value="gag_pre-integrs"/>
    <property type="match status" value="1"/>
</dbReference>
<dbReference type="Pfam" id="PF00665">
    <property type="entry name" value="rve"/>
    <property type="match status" value="1"/>
</dbReference>
<evidence type="ECO:0000259" key="5">
    <source>
        <dbReference type="PROSITE" id="PS50158"/>
    </source>
</evidence>
<dbReference type="InterPro" id="IPR043502">
    <property type="entry name" value="DNA/RNA_pol_sf"/>
</dbReference>
<evidence type="ECO:0000313" key="8">
    <source>
        <dbReference type="Proteomes" id="UP001341281"/>
    </source>
</evidence>
<dbReference type="InterPro" id="IPR057670">
    <property type="entry name" value="SH3_retrovirus"/>
</dbReference>
<dbReference type="InterPro" id="IPR039537">
    <property type="entry name" value="Retrotran_Ty1/copia-like"/>
</dbReference>
<dbReference type="Gene3D" id="3.10.10.10">
    <property type="entry name" value="HIV Type 1 Reverse Transcriptase, subunit A, domain 1"/>
    <property type="match status" value="1"/>
</dbReference>
<evidence type="ECO:0000256" key="3">
    <source>
        <dbReference type="PROSITE-ProRule" id="PRU00047"/>
    </source>
</evidence>
<dbReference type="InterPro" id="IPR001878">
    <property type="entry name" value="Znf_CCHC"/>
</dbReference>
<keyword evidence="2" id="KW-0378">Hydrolase</keyword>
<protein>
    <submittedName>
        <fullName evidence="7">Uncharacterized protein</fullName>
    </submittedName>
</protein>
<keyword evidence="1" id="KW-0479">Metal-binding</keyword>
<feature type="compositionally biased region" description="Basic and acidic residues" evidence="4">
    <location>
        <begin position="241"/>
        <end position="251"/>
    </location>
</feature>
<dbReference type="InterPro" id="IPR012337">
    <property type="entry name" value="RNaseH-like_sf"/>
</dbReference>
<dbReference type="Pfam" id="PF07727">
    <property type="entry name" value="RVT_2"/>
    <property type="match status" value="1"/>
</dbReference>
<dbReference type="InterPro" id="IPR036875">
    <property type="entry name" value="Znf_CCHC_sf"/>
</dbReference>
<dbReference type="SUPFAM" id="SSF57756">
    <property type="entry name" value="Retrovirus zinc finger-like domains"/>
    <property type="match status" value="1"/>
</dbReference>
<dbReference type="InterPro" id="IPR001584">
    <property type="entry name" value="Integrase_cat-core"/>
</dbReference>
<dbReference type="InterPro" id="IPR025724">
    <property type="entry name" value="GAG-pre-integrase_dom"/>
</dbReference>
<feature type="compositionally biased region" description="Gly residues" evidence="4">
    <location>
        <begin position="580"/>
        <end position="593"/>
    </location>
</feature>
<dbReference type="GO" id="GO:0015074">
    <property type="term" value="P:DNA integration"/>
    <property type="evidence" value="ECO:0007669"/>
    <property type="project" value="InterPro"/>
</dbReference>
<dbReference type="EMBL" id="CP144751">
    <property type="protein sequence ID" value="WVZ87308.1"/>
    <property type="molecule type" value="Genomic_DNA"/>
</dbReference>
<dbReference type="Proteomes" id="UP001341281">
    <property type="component" value="Chromosome 07"/>
</dbReference>
<dbReference type="InterPro" id="IPR013103">
    <property type="entry name" value="RVT_2"/>
</dbReference>
<dbReference type="SMART" id="SM00343">
    <property type="entry name" value="ZnF_C2HC"/>
    <property type="match status" value="1"/>
</dbReference>
<feature type="compositionally biased region" description="Basic residues" evidence="4">
    <location>
        <begin position="231"/>
        <end position="240"/>
    </location>
</feature>
<evidence type="ECO:0000256" key="2">
    <source>
        <dbReference type="ARBA" id="ARBA00022801"/>
    </source>
</evidence>
<feature type="domain" description="Integrase catalytic" evidence="6">
    <location>
        <begin position="334"/>
        <end position="447"/>
    </location>
</feature>
<dbReference type="Gene3D" id="3.30.70.270">
    <property type="match status" value="1"/>
</dbReference>
<name>A0AAQ3U9T6_PASNO</name>
<feature type="region of interest" description="Disordered" evidence="4">
    <location>
        <begin position="229"/>
        <end position="252"/>
    </location>
</feature>
<feature type="region of interest" description="Disordered" evidence="4">
    <location>
        <begin position="1"/>
        <end position="33"/>
    </location>
</feature>
<organism evidence="7 8">
    <name type="scientific">Paspalum notatum var. saurae</name>
    <dbReference type="NCBI Taxonomy" id="547442"/>
    <lineage>
        <taxon>Eukaryota</taxon>
        <taxon>Viridiplantae</taxon>
        <taxon>Streptophyta</taxon>
        <taxon>Embryophyta</taxon>
        <taxon>Tracheophyta</taxon>
        <taxon>Spermatophyta</taxon>
        <taxon>Magnoliopsida</taxon>
        <taxon>Liliopsida</taxon>
        <taxon>Poales</taxon>
        <taxon>Poaceae</taxon>
        <taxon>PACMAD clade</taxon>
        <taxon>Panicoideae</taxon>
        <taxon>Andropogonodae</taxon>
        <taxon>Paspaleae</taxon>
        <taxon>Paspalinae</taxon>
        <taxon>Paspalum</taxon>
    </lineage>
</organism>
<feature type="compositionally biased region" description="Low complexity" evidence="4">
    <location>
        <begin position="1"/>
        <end position="20"/>
    </location>
</feature>
<gene>
    <name evidence="7" type="ORF">U9M48_033965</name>
</gene>